<accession>A0A9N8HXS3</accession>
<sequence length="379" mass="42888">MSMGVGVGLLRQASGIFLSPPQAETTVIGSNDPPKDSSAVLVPLISQHQQSTHVHHDTSLTIKIPPNWQMADDNQLTHSDNRNRTAIVWVCRYLDACGAARLRHLLATSTSHERDVWVLHNHKSLKDQALLQTSQELLGELQSFAKEKLGIRLYSLHQDEGKWDGFDGDRSRSSKSSFLKFVVQQQYGWAWHLEDDVFYTGPWREILDSTLKDGTEQQYDIVATGSPAKSDWYYFRSAKCAITVELATDDTNSISQKPRRVKRFCVDVDRTMIRWAILRVSYRFAKTLVDQVPSKAIEGHHEAVVASVCAVYGYQCTLDVLKPYIGHVVTAGWGDWMDPQNQTLERHGDSQPHKIYHPVKCAAYSTSLAKLTQHLVYQR</sequence>
<dbReference type="Proteomes" id="UP001153069">
    <property type="component" value="Unassembled WGS sequence"/>
</dbReference>
<organism evidence="1 2">
    <name type="scientific">Seminavis robusta</name>
    <dbReference type="NCBI Taxonomy" id="568900"/>
    <lineage>
        <taxon>Eukaryota</taxon>
        <taxon>Sar</taxon>
        <taxon>Stramenopiles</taxon>
        <taxon>Ochrophyta</taxon>
        <taxon>Bacillariophyta</taxon>
        <taxon>Bacillariophyceae</taxon>
        <taxon>Bacillariophycidae</taxon>
        <taxon>Naviculales</taxon>
        <taxon>Naviculaceae</taxon>
        <taxon>Seminavis</taxon>
    </lineage>
</organism>
<name>A0A9N8HXS3_9STRA</name>
<protein>
    <submittedName>
        <fullName evidence="1">Uncharacterized protein</fullName>
    </submittedName>
</protein>
<evidence type="ECO:0000313" key="2">
    <source>
        <dbReference type="Proteomes" id="UP001153069"/>
    </source>
</evidence>
<evidence type="ECO:0000313" key="1">
    <source>
        <dbReference type="EMBL" id="CAB9528685.1"/>
    </source>
</evidence>
<comment type="caution">
    <text evidence="1">The sequence shown here is derived from an EMBL/GenBank/DDBJ whole genome shotgun (WGS) entry which is preliminary data.</text>
</comment>
<gene>
    <name evidence="1" type="ORF">SEMRO_2292_G322210.1</name>
</gene>
<keyword evidence="2" id="KW-1185">Reference proteome</keyword>
<dbReference type="AlphaFoldDB" id="A0A9N8HXS3"/>
<reference evidence="1" key="1">
    <citation type="submission" date="2020-06" db="EMBL/GenBank/DDBJ databases">
        <authorList>
            <consortium name="Plant Systems Biology data submission"/>
        </authorList>
    </citation>
    <scope>NUCLEOTIDE SEQUENCE</scope>
    <source>
        <strain evidence="1">D6</strain>
    </source>
</reference>
<proteinExistence type="predicted"/>
<dbReference type="EMBL" id="CAICTM010002290">
    <property type="protein sequence ID" value="CAB9528685.1"/>
    <property type="molecule type" value="Genomic_DNA"/>
</dbReference>